<dbReference type="SUPFAM" id="SSF52266">
    <property type="entry name" value="SGNH hydrolase"/>
    <property type="match status" value="1"/>
</dbReference>
<dbReference type="PANTHER" id="PTHR30383:SF5">
    <property type="entry name" value="SGNH HYDROLASE-TYPE ESTERASE DOMAIN-CONTAINING PROTEIN"/>
    <property type="match status" value="1"/>
</dbReference>
<feature type="domain" description="SGNH hydrolase-type esterase" evidence="1">
    <location>
        <begin position="86"/>
        <end position="237"/>
    </location>
</feature>
<dbReference type="Pfam" id="PF13472">
    <property type="entry name" value="Lipase_GDSL_2"/>
    <property type="match status" value="1"/>
</dbReference>
<keyword evidence="3" id="KW-1185">Reference proteome</keyword>
<dbReference type="GO" id="GO:0004622">
    <property type="term" value="F:phosphatidylcholine lysophospholipase activity"/>
    <property type="evidence" value="ECO:0007669"/>
    <property type="project" value="TreeGrafter"/>
</dbReference>
<sequence length="247" mass="28476">MRKQLFSSGKYCLEGSLHRTILKRNNMTKVILMVAAVFAFNAAVAQQKKLTQKEKWEQKVAAYERKDAADFPGKGIVVFTGSSSVENWKTLQRDFPDKKVLNRGISGTKTTDLGQYIARVITPYKPRQIFLYIGDNDIGYKHVPDTILRDFKQLFFAIRKDNKKAEIVFMAIKPSPVRMKYLDNIEQTNELIRSFMAIQPQTVYADTFHPLLTDNKQIVPEYYSKDGLHMTAEGYKIWADVIRPLIK</sequence>
<dbReference type="InterPro" id="IPR051532">
    <property type="entry name" value="Ester_Hydrolysis_Enzymes"/>
</dbReference>
<evidence type="ECO:0000313" key="2">
    <source>
        <dbReference type="EMBL" id="KAA8481528.1"/>
    </source>
</evidence>
<dbReference type="EMBL" id="VWNE01000023">
    <property type="protein sequence ID" value="KAA8481528.1"/>
    <property type="molecule type" value="Genomic_DNA"/>
</dbReference>
<dbReference type="OrthoDB" id="9790057at2"/>
<dbReference type="Gene3D" id="3.40.50.1110">
    <property type="entry name" value="SGNH hydrolase"/>
    <property type="match status" value="1"/>
</dbReference>
<protein>
    <recommendedName>
        <fullName evidence="1">SGNH hydrolase-type esterase domain-containing protein</fullName>
    </recommendedName>
</protein>
<accession>A0A5M9H8L9</accession>
<dbReference type="InterPro" id="IPR036514">
    <property type="entry name" value="SGNH_hydro_sf"/>
</dbReference>
<proteinExistence type="predicted"/>
<dbReference type="Proteomes" id="UP000322918">
    <property type="component" value="Unassembled WGS sequence"/>
</dbReference>
<dbReference type="InterPro" id="IPR013830">
    <property type="entry name" value="SGNH_hydro"/>
</dbReference>
<comment type="caution">
    <text evidence="2">The sequence shown here is derived from an EMBL/GenBank/DDBJ whole genome shotgun (WGS) entry which is preliminary data.</text>
</comment>
<gene>
    <name evidence="2" type="ORF">F1649_14475</name>
</gene>
<evidence type="ECO:0000259" key="1">
    <source>
        <dbReference type="Pfam" id="PF13472"/>
    </source>
</evidence>
<evidence type="ECO:0000313" key="3">
    <source>
        <dbReference type="Proteomes" id="UP000322918"/>
    </source>
</evidence>
<dbReference type="AlphaFoldDB" id="A0A5M9H8L9"/>
<reference evidence="2 3" key="1">
    <citation type="submission" date="2019-09" db="EMBL/GenBank/DDBJ databases">
        <title>Pararcticibacter amylolyticus gen. nov., sp. nov., isolated from a rottenly hemp rope, and reclassification of Pedobacter tournemirensis as Pararcticibacter tournemirensis comb. nov.</title>
        <authorList>
            <person name="Cai Y."/>
        </authorList>
    </citation>
    <scope>NUCLEOTIDE SEQUENCE [LARGE SCALE GENOMIC DNA]</scope>
    <source>
        <strain evidence="2 3">TF5-37.2-LB10</strain>
    </source>
</reference>
<dbReference type="PANTHER" id="PTHR30383">
    <property type="entry name" value="THIOESTERASE 1/PROTEASE 1/LYSOPHOSPHOLIPASE L1"/>
    <property type="match status" value="1"/>
</dbReference>
<name>A0A5M9H8L9_9SPHI</name>
<organism evidence="2 3">
    <name type="scientific">Arcticibacter tournemirensis</name>
    <dbReference type="NCBI Taxonomy" id="699437"/>
    <lineage>
        <taxon>Bacteria</taxon>
        <taxon>Pseudomonadati</taxon>
        <taxon>Bacteroidota</taxon>
        <taxon>Sphingobacteriia</taxon>
        <taxon>Sphingobacteriales</taxon>
        <taxon>Sphingobacteriaceae</taxon>
        <taxon>Arcticibacter</taxon>
    </lineage>
</organism>